<dbReference type="InterPro" id="IPR051446">
    <property type="entry name" value="HTH_trans_reg/aminotransferase"/>
</dbReference>
<dbReference type="Gene3D" id="3.90.1150.10">
    <property type="entry name" value="Aspartate Aminotransferase, domain 1"/>
    <property type="match status" value="1"/>
</dbReference>
<gene>
    <name evidence="7" type="ORF">SAMN02745176_02399</name>
</gene>
<dbReference type="GO" id="GO:0003677">
    <property type="term" value="F:DNA binding"/>
    <property type="evidence" value="ECO:0007669"/>
    <property type="project" value="UniProtKB-KW"/>
</dbReference>
<dbReference type="GO" id="GO:0003700">
    <property type="term" value="F:DNA-binding transcription factor activity"/>
    <property type="evidence" value="ECO:0007669"/>
    <property type="project" value="InterPro"/>
</dbReference>
<dbReference type="InterPro" id="IPR000524">
    <property type="entry name" value="Tscrpt_reg_HTH_GntR"/>
</dbReference>
<keyword evidence="4" id="KW-0238">DNA-binding</keyword>
<dbReference type="PANTHER" id="PTHR46577:SF1">
    <property type="entry name" value="HTH-TYPE TRANSCRIPTIONAL REGULATORY PROTEIN GABR"/>
    <property type="match status" value="1"/>
</dbReference>
<evidence type="ECO:0000256" key="2">
    <source>
        <dbReference type="ARBA" id="ARBA00022898"/>
    </source>
</evidence>
<dbReference type="RefSeq" id="WP_073026438.1">
    <property type="nucleotide sequence ID" value="NZ_FQZS01000016.1"/>
</dbReference>
<dbReference type="STRING" id="1122184.SAMN02745176_02399"/>
<dbReference type="OrthoDB" id="9802328at2"/>
<dbReference type="CDD" id="cd00609">
    <property type="entry name" value="AAT_like"/>
    <property type="match status" value="1"/>
</dbReference>
<feature type="domain" description="HTH gntR-type" evidence="6">
    <location>
        <begin position="11"/>
        <end position="79"/>
    </location>
</feature>
<name>A0A1M6GKF0_9FIRM</name>
<dbReference type="Pfam" id="PF00155">
    <property type="entry name" value="Aminotran_1_2"/>
    <property type="match status" value="1"/>
</dbReference>
<keyword evidence="8" id="KW-1185">Reference proteome</keyword>
<keyword evidence="3" id="KW-0805">Transcription regulation</keyword>
<dbReference type="InterPro" id="IPR015422">
    <property type="entry name" value="PyrdxlP-dep_Trfase_small"/>
</dbReference>
<dbReference type="GO" id="GO:0003824">
    <property type="term" value="F:catalytic activity"/>
    <property type="evidence" value="ECO:0007669"/>
    <property type="project" value="UniProtKB-ARBA"/>
</dbReference>
<dbReference type="InterPro" id="IPR036388">
    <property type="entry name" value="WH-like_DNA-bd_sf"/>
</dbReference>
<proteinExistence type="inferred from homology"/>
<dbReference type="Proteomes" id="UP000184442">
    <property type="component" value="Unassembled WGS sequence"/>
</dbReference>
<dbReference type="SUPFAM" id="SSF53383">
    <property type="entry name" value="PLP-dependent transferases"/>
    <property type="match status" value="1"/>
</dbReference>
<keyword evidence="5" id="KW-0804">Transcription</keyword>
<sequence length="482" mass="55005">MFHNIELDKSQPIYIQIKNYFRTMIAKGMLQKGERLPSTRELSMTLNVSRNTVISAYESLMDDGFINVIEGKGAFVADINVSSNSGWHIDWNSRINDYATAARDLDIVKHEAAWKKDMIPMSSISPDPELFPMDDFKRAFMNILSLEGYKILNYGYAKGYKPLIDLLLEYMEGKGINVDGKDLIITNGFTEAFEILLSCLVSEGDSILCENPTHNTALKIMKLKKLNICGGNMSEDGINIEDVKRIVQSKKIKLAYITPSYHNPTGITMPWEKRMELFHTLMSYNIPIIENGFNEELRYFGSHISPVAAIEGNGNSVVYIGSFSKVLFPGLRIGWILGDKSLIDYVESVKRSRNIHTSFIDQAVLYQFIREGYFEKYIKKVRRVYRQKYEDVVSAVRENIPDAKLYGDGGLHVFIKHEGIDSRQLLKECIKKNVIFTPGDIFYIDREVKNTFRLGFSRVKSEDIAKGIKIIGLQIKEMKNKG</sequence>
<protein>
    <submittedName>
        <fullName evidence="7">Transcriptional regulator, GntR family</fullName>
    </submittedName>
</protein>
<organism evidence="7 8">
    <name type="scientific">Lutispora thermophila DSM 19022</name>
    <dbReference type="NCBI Taxonomy" id="1122184"/>
    <lineage>
        <taxon>Bacteria</taxon>
        <taxon>Bacillati</taxon>
        <taxon>Bacillota</taxon>
        <taxon>Clostridia</taxon>
        <taxon>Lutisporales</taxon>
        <taxon>Lutisporaceae</taxon>
        <taxon>Lutispora</taxon>
    </lineage>
</organism>
<evidence type="ECO:0000313" key="8">
    <source>
        <dbReference type="Proteomes" id="UP000184442"/>
    </source>
</evidence>
<dbReference type="PRINTS" id="PR00035">
    <property type="entry name" value="HTHGNTR"/>
</dbReference>
<evidence type="ECO:0000256" key="5">
    <source>
        <dbReference type="ARBA" id="ARBA00023163"/>
    </source>
</evidence>
<dbReference type="Gene3D" id="1.10.10.10">
    <property type="entry name" value="Winged helix-like DNA-binding domain superfamily/Winged helix DNA-binding domain"/>
    <property type="match status" value="1"/>
</dbReference>
<reference evidence="7 8" key="1">
    <citation type="submission" date="2016-11" db="EMBL/GenBank/DDBJ databases">
        <authorList>
            <person name="Jaros S."/>
            <person name="Januszkiewicz K."/>
            <person name="Wedrychowicz H."/>
        </authorList>
    </citation>
    <scope>NUCLEOTIDE SEQUENCE [LARGE SCALE GENOMIC DNA]</scope>
    <source>
        <strain evidence="7 8">DSM 19022</strain>
    </source>
</reference>
<dbReference type="EMBL" id="FQZS01000016">
    <property type="protein sequence ID" value="SHJ10415.1"/>
    <property type="molecule type" value="Genomic_DNA"/>
</dbReference>
<dbReference type="InterPro" id="IPR004839">
    <property type="entry name" value="Aminotransferase_I/II_large"/>
</dbReference>
<evidence type="ECO:0000313" key="7">
    <source>
        <dbReference type="EMBL" id="SHJ10415.1"/>
    </source>
</evidence>
<dbReference type="AlphaFoldDB" id="A0A1M6GKF0"/>
<dbReference type="GO" id="GO:0030170">
    <property type="term" value="F:pyridoxal phosphate binding"/>
    <property type="evidence" value="ECO:0007669"/>
    <property type="project" value="InterPro"/>
</dbReference>
<dbReference type="InterPro" id="IPR015421">
    <property type="entry name" value="PyrdxlP-dep_Trfase_major"/>
</dbReference>
<accession>A0A1M6GKF0</accession>
<dbReference type="Pfam" id="PF00392">
    <property type="entry name" value="GntR"/>
    <property type="match status" value="1"/>
</dbReference>
<dbReference type="SUPFAM" id="SSF46785">
    <property type="entry name" value="Winged helix' DNA-binding domain"/>
    <property type="match status" value="1"/>
</dbReference>
<evidence type="ECO:0000256" key="3">
    <source>
        <dbReference type="ARBA" id="ARBA00023015"/>
    </source>
</evidence>
<comment type="similarity">
    <text evidence="1">In the C-terminal section; belongs to the class-I pyridoxal-phosphate-dependent aminotransferase family.</text>
</comment>
<dbReference type="PANTHER" id="PTHR46577">
    <property type="entry name" value="HTH-TYPE TRANSCRIPTIONAL REGULATORY PROTEIN GABR"/>
    <property type="match status" value="1"/>
</dbReference>
<dbReference type="InterPro" id="IPR015424">
    <property type="entry name" value="PyrdxlP-dep_Trfase"/>
</dbReference>
<evidence type="ECO:0000256" key="1">
    <source>
        <dbReference type="ARBA" id="ARBA00005384"/>
    </source>
</evidence>
<dbReference type="CDD" id="cd07377">
    <property type="entry name" value="WHTH_GntR"/>
    <property type="match status" value="1"/>
</dbReference>
<dbReference type="PROSITE" id="PS50949">
    <property type="entry name" value="HTH_GNTR"/>
    <property type="match status" value="1"/>
</dbReference>
<dbReference type="InterPro" id="IPR036390">
    <property type="entry name" value="WH_DNA-bd_sf"/>
</dbReference>
<dbReference type="SMART" id="SM00345">
    <property type="entry name" value="HTH_GNTR"/>
    <property type="match status" value="1"/>
</dbReference>
<keyword evidence="2" id="KW-0663">Pyridoxal phosphate</keyword>
<dbReference type="Gene3D" id="3.40.640.10">
    <property type="entry name" value="Type I PLP-dependent aspartate aminotransferase-like (Major domain)"/>
    <property type="match status" value="1"/>
</dbReference>
<evidence type="ECO:0000259" key="6">
    <source>
        <dbReference type="PROSITE" id="PS50949"/>
    </source>
</evidence>
<evidence type="ECO:0000256" key="4">
    <source>
        <dbReference type="ARBA" id="ARBA00023125"/>
    </source>
</evidence>